<dbReference type="EMBL" id="KE561074">
    <property type="protein sequence ID" value="EPZ33094.1"/>
    <property type="molecule type" value="Genomic_DNA"/>
</dbReference>
<keyword evidence="2" id="KW-1185">Reference proteome</keyword>
<evidence type="ECO:0000313" key="1">
    <source>
        <dbReference type="EMBL" id="EPZ33094.1"/>
    </source>
</evidence>
<proteinExistence type="predicted"/>
<accession>A0A075AX62</accession>
<dbReference type="Proteomes" id="UP000030755">
    <property type="component" value="Unassembled WGS sequence"/>
</dbReference>
<protein>
    <submittedName>
        <fullName evidence="1">Uncharacterized protein</fullName>
    </submittedName>
</protein>
<organism evidence="1 2">
    <name type="scientific">Rozella allomycis (strain CSF55)</name>
    <dbReference type="NCBI Taxonomy" id="988480"/>
    <lineage>
        <taxon>Eukaryota</taxon>
        <taxon>Fungi</taxon>
        <taxon>Fungi incertae sedis</taxon>
        <taxon>Cryptomycota</taxon>
        <taxon>Cryptomycota incertae sedis</taxon>
        <taxon>Rozella</taxon>
    </lineage>
</organism>
<gene>
    <name evidence="1" type="ORF">O9G_003090</name>
</gene>
<dbReference type="AlphaFoldDB" id="A0A075AX62"/>
<reference evidence="1 2" key="1">
    <citation type="journal article" date="2013" name="Curr. Biol.">
        <title>Shared signatures of parasitism and phylogenomics unite Cryptomycota and microsporidia.</title>
        <authorList>
            <person name="James T.Y."/>
            <person name="Pelin A."/>
            <person name="Bonen L."/>
            <person name="Ahrendt S."/>
            <person name="Sain D."/>
            <person name="Corradi N."/>
            <person name="Stajich J.E."/>
        </authorList>
    </citation>
    <scope>NUCLEOTIDE SEQUENCE [LARGE SCALE GENOMIC DNA]</scope>
    <source>
        <strain evidence="1 2">CSF55</strain>
    </source>
</reference>
<dbReference type="HOGENOM" id="CLU_1826402_0_0_1"/>
<evidence type="ECO:0000313" key="2">
    <source>
        <dbReference type="Proteomes" id="UP000030755"/>
    </source>
</evidence>
<sequence length="141" mass="16376">MNDYTHYNALAIFAKHFWSNLKGLFFVRVFKRTWYSLWKSKAIKSINAKSSVYQDTDFASESLSPFIYQVNEELSSPKDQKAIDLSFITRTIHMASHTGAENITTIVERRLQPNIPHSFMKPRMLTKTKLAKVDEKNKPCV</sequence>
<name>A0A075AX62_ROZAC</name>